<evidence type="ECO:0000313" key="2">
    <source>
        <dbReference type="Proteomes" id="UP000504612"/>
    </source>
</evidence>
<reference evidence="3" key="1">
    <citation type="submission" date="2025-08" db="UniProtKB">
        <authorList>
            <consortium name="RefSeq"/>
        </authorList>
    </citation>
    <scope>IDENTIFICATION</scope>
</reference>
<sequence length="278" mass="30237">MTKERQGSEQLPAPICLPGPGEKILQDFQILVQKVGGRPEVLLIGETIEGRDIHKMMASFVKDLFSSSCHSVHPADALKEPCVTCPFGGKQCQLIFFLCRASCIKGKETELRKVLQQVKKYVQKSPCALVGIIMEPKKGEAEEARLHLLRLLRGIFPKASPQKRGKQPVAKGSQDQAGPLELEEVEVEAEVYLPGYPRGNLAIMKAACRASEALSRGLPEEVTKGTLPVAGSSWTVIVIRGILGTLCIVGMASAAGWYFYQQGMIPPEMIPAGLLAFL</sequence>
<keyword evidence="1" id="KW-0812">Transmembrane</keyword>
<name>A0A6J1UFI8_9SAUR</name>
<dbReference type="RefSeq" id="XP_026527248.1">
    <property type="nucleotide sequence ID" value="XM_026671463.1"/>
</dbReference>
<protein>
    <submittedName>
        <fullName evidence="3">Uncharacterized protein C2orf72-like</fullName>
    </submittedName>
</protein>
<dbReference type="AlphaFoldDB" id="A0A6J1UFI8"/>
<organism evidence="2 3">
    <name type="scientific">Notechis scutatus</name>
    <name type="common">mainland tiger snake</name>
    <dbReference type="NCBI Taxonomy" id="8663"/>
    <lineage>
        <taxon>Eukaryota</taxon>
        <taxon>Metazoa</taxon>
        <taxon>Chordata</taxon>
        <taxon>Craniata</taxon>
        <taxon>Vertebrata</taxon>
        <taxon>Euteleostomi</taxon>
        <taxon>Lepidosauria</taxon>
        <taxon>Squamata</taxon>
        <taxon>Bifurcata</taxon>
        <taxon>Unidentata</taxon>
        <taxon>Episquamata</taxon>
        <taxon>Toxicofera</taxon>
        <taxon>Serpentes</taxon>
        <taxon>Colubroidea</taxon>
        <taxon>Elapidae</taxon>
        <taxon>Hydrophiinae</taxon>
        <taxon>Notechis</taxon>
    </lineage>
</organism>
<keyword evidence="2" id="KW-1185">Reference proteome</keyword>
<keyword evidence="1" id="KW-0472">Membrane</keyword>
<dbReference type="Proteomes" id="UP000504612">
    <property type="component" value="Unplaced"/>
</dbReference>
<feature type="transmembrane region" description="Helical" evidence="1">
    <location>
        <begin position="237"/>
        <end position="260"/>
    </location>
</feature>
<proteinExistence type="predicted"/>
<evidence type="ECO:0000313" key="3">
    <source>
        <dbReference type="RefSeq" id="XP_026527248.1"/>
    </source>
</evidence>
<gene>
    <name evidence="3" type="primary">LOC113414530</name>
</gene>
<dbReference type="GeneID" id="113414530"/>
<dbReference type="PANTHER" id="PTHR35675">
    <property type="entry name" value="HYPOTHETICAL PROTEIN LOC100362216"/>
    <property type="match status" value="1"/>
</dbReference>
<accession>A0A6J1UFI8</accession>
<dbReference type="PANTHER" id="PTHR35675:SF1">
    <property type="entry name" value="RIKEN CDNA 2810459M11 GENE"/>
    <property type="match status" value="1"/>
</dbReference>
<evidence type="ECO:0000256" key="1">
    <source>
        <dbReference type="SAM" id="Phobius"/>
    </source>
</evidence>
<keyword evidence="1" id="KW-1133">Transmembrane helix</keyword>
<dbReference type="KEGG" id="nss:113414530"/>